<reference evidence="2" key="1">
    <citation type="submission" date="2023-10" db="EMBL/GenBank/DDBJ databases">
        <authorList>
            <person name="Noh H."/>
        </authorList>
    </citation>
    <scope>NUCLEOTIDE SEQUENCE</scope>
    <source>
        <strain evidence="2">DUCC4014</strain>
    </source>
</reference>
<dbReference type="AlphaFoldDB" id="A0AAF1BMC5"/>
<evidence type="ECO:0000313" key="3">
    <source>
        <dbReference type="Proteomes" id="UP000827549"/>
    </source>
</evidence>
<name>A0AAF1BMC5_9TREE</name>
<dbReference type="EMBL" id="CP086720">
    <property type="protein sequence ID" value="WOO86112.1"/>
    <property type="molecule type" value="Genomic_DNA"/>
</dbReference>
<proteinExistence type="predicted"/>
<dbReference type="RefSeq" id="XP_062632138.1">
    <property type="nucleotide sequence ID" value="XM_062776154.1"/>
</dbReference>
<feature type="region of interest" description="Disordered" evidence="1">
    <location>
        <begin position="1"/>
        <end position="81"/>
    </location>
</feature>
<dbReference type="GeneID" id="87812762"/>
<sequence>MGQKSSLPIRPHSFPQFRRNKKQAAESTKTGITSPIKLPSTKSGPSFLKLKAEPPPAALSWPIDHSHRPAGDNNDDDESWRAADPFAPMFTSWKSGRITARCVMSPSGHLHVRAQWDGLEGLSELVSRLNQCRIFSLAVEIKHPQHQAASLLLRTLNIPGLAILDMGCTPLPPQSLPALALYLSSGRGHGLETLVVPLPGPEFVEPFANAINHNLTLTFICPHGALSRSPDEDDRTIHGVRLPLCPCKPGPLTVECFEPALRGLIVRNSALTARIRAAAAQVLLAAFILIHPVDLETEGVSARTLSRARSIKRMVHVAKLESQCPDFAWLSPFQVGDIVSLVSTCSDKQRTVFTAWLSEARSSRAWSNEGPATVVASRAGLTIGGVVVDNEAEVVVERARETWMACGRMWWDWGVRHALDWWDEHQAGREPPTPWWRAEEDAPDWSKESSDASELDSDTSHRYAITTDAHPADMAAEEGEAAWPPAATDSVASAVASFSGQEGTSISLAAFHARDIRRRRVQSIQSTRSYRSAGAAELASPRLIL</sequence>
<feature type="region of interest" description="Disordered" evidence="1">
    <location>
        <begin position="428"/>
        <end position="460"/>
    </location>
</feature>
<gene>
    <name evidence="2" type="ORF">LOC62_07G009601</name>
</gene>
<evidence type="ECO:0000256" key="1">
    <source>
        <dbReference type="SAM" id="MobiDB-lite"/>
    </source>
</evidence>
<evidence type="ECO:0000313" key="2">
    <source>
        <dbReference type="EMBL" id="WOO86112.1"/>
    </source>
</evidence>
<dbReference type="Proteomes" id="UP000827549">
    <property type="component" value="Chromosome 7"/>
</dbReference>
<organism evidence="2 3">
    <name type="scientific">Vanrija pseudolonga</name>
    <dbReference type="NCBI Taxonomy" id="143232"/>
    <lineage>
        <taxon>Eukaryota</taxon>
        <taxon>Fungi</taxon>
        <taxon>Dikarya</taxon>
        <taxon>Basidiomycota</taxon>
        <taxon>Agaricomycotina</taxon>
        <taxon>Tremellomycetes</taxon>
        <taxon>Trichosporonales</taxon>
        <taxon>Trichosporonaceae</taxon>
        <taxon>Vanrija</taxon>
    </lineage>
</organism>
<protein>
    <submittedName>
        <fullName evidence="2">Uncharacterized protein</fullName>
    </submittedName>
</protein>
<keyword evidence="3" id="KW-1185">Reference proteome</keyword>
<feature type="compositionally biased region" description="Basic and acidic residues" evidence="1">
    <location>
        <begin position="437"/>
        <end position="450"/>
    </location>
</feature>
<accession>A0AAF1BMC5</accession>